<dbReference type="RefSeq" id="WP_194043080.1">
    <property type="nucleotide sequence ID" value="NZ_JADEXF010000237.1"/>
</dbReference>
<feature type="active site" description="Charge relay system" evidence="5">
    <location>
        <position position="268"/>
    </location>
</feature>
<dbReference type="Proteomes" id="UP000647836">
    <property type="component" value="Unassembled WGS sequence"/>
</dbReference>
<dbReference type="EMBL" id="JADEXF010000237">
    <property type="protein sequence ID" value="MBE9105113.1"/>
    <property type="molecule type" value="Genomic_DNA"/>
</dbReference>
<dbReference type="InterPro" id="IPR050131">
    <property type="entry name" value="Peptidase_S8_subtilisin-like"/>
</dbReference>
<evidence type="ECO:0000313" key="7">
    <source>
        <dbReference type="EMBL" id="MBE9105113.1"/>
    </source>
</evidence>
<organism evidence="7 8">
    <name type="scientific">Nostoc cf. edaphicum LEGE 07299</name>
    <dbReference type="NCBI Taxonomy" id="2777974"/>
    <lineage>
        <taxon>Bacteria</taxon>
        <taxon>Bacillati</taxon>
        <taxon>Cyanobacteriota</taxon>
        <taxon>Cyanophyceae</taxon>
        <taxon>Nostocales</taxon>
        <taxon>Nostocaceae</taxon>
        <taxon>Nostoc</taxon>
    </lineage>
</organism>
<dbReference type="PANTHER" id="PTHR43806">
    <property type="entry name" value="PEPTIDASE S8"/>
    <property type="match status" value="1"/>
</dbReference>
<dbReference type="InterPro" id="IPR015500">
    <property type="entry name" value="Peptidase_S8_subtilisin-rel"/>
</dbReference>
<accession>A0ABR9TXG9</accession>
<dbReference type="PANTHER" id="PTHR43806:SF11">
    <property type="entry name" value="CEREVISIN-RELATED"/>
    <property type="match status" value="1"/>
</dbReference>
<dbReference type="PROSITE" id="PS51892">
    <property type="entry name" value="SUBTILASE"/>
    <property type="match status" value="1"/>
</dbReference>
<feature type="active site" description="Charge relay system" evidence="5">
    <location>
        <position position="306"/>
    </location>
</feature>
<dbReference type="CDD" id="cd04847">
    <property type="entry name" value="Peptidases_S8_Subtilisin_like_2"/>
    <property type="match status" value="1"/>
</dbReference>
<keyword evidence="4 5" id="KW-0720">Serine protease</keyword>
<protein>
    <submittedName>
        <fullName evidence="7">S8 family peptidase</fullName>
    </submittedName>
</protein>
<name>A0ABR9TXG9_9NOSO</name>
<evidence type="ECO:0000256" key="4">
    <source>
        <dbReference type="ARBA" id="ARBA00022825"/>
    </source>
</evidence>
<evidence type="ECO:0000259" key="6">
    <source>
        <dbReference type="Pfam" id="PF00082"/>
    </source>
</evidence>
<feature type="active site" description="Charge relay system" evidence="5">
    <location>
        <position position="555"/>
    </location>
</feature>
<dbReference type="Pfam" id="PF00082">
    <property type="entry name" value="Peptidase_S8"/>
    <property type="match status" value="1"/>
</dbReference>
<dbReference type="SUPFAM" id="SSF52743">
    <property type="entry name" value="Subtilisin-like"/>
    <property type="match status" value="1"/>
</dbReference>
<evidence type="ECO:0000256" key="3">
    <source>
        <dbReference type="ARBA" id="ARBA00022801"/>
    </source>
</evidence>
<keyword evidence="3 5" id="KW-0378">Hydrolase</keyword>
<comment type="similarity">
    <text evidence="1 5">Belongs to the peptidase S8 family.</text>
</comment>
<reference evidence="7 8" key="1">
    <citation type="submission" date="2020-10" db="EMBL/GenBank/DDBJ databases">
        <authorList>
            <person name="Castelo-Branco R."/>
            <person name="Eusebio N."/>
            <person name="Adriana R."/>
            <person name="Vieira A."/>
            <person name="Brugerolle De Fraissinette N."/>
            <person name="Rezende De Castro R."/>
            <person name="Schneider M.P."/>
            <person name="Vasconcelos V."/>
            <person name="Leao P.N."/>
        </authorList>
    </citation>
    <scope>NUCLEOTIDE SEQUENCE [LARGE SCALE GENOMIC DNA]</scope>
    <source>
        <strain evidence="7 8">LEGE 07299</strain>
    </source>
</reference>
<gene>
    <name evidence="7" type="ORF">IQ229_09225</name>
</gene>
<sequence length="836" mass="93538">MGSQFEHLKLPRIINIELPRRSSGGFGGAKRTDVSEHGKQLLDQISSLIEPVKQKASPFRLDPKLIFKIKVAEKHSFSDNLVTQIGLNVLAREPNKAIVVFSSDNELTEFKKRLENYSQIKDGPKYEYLGAIDELVPLEPEDRIGRLLDIKRVQSGELAALDLELWHTGNRKEMRKYLDDIADVLESLTSDTAPMRMSDSYIGDYLCIARIKVTNEVLNLLLLEEIVKEIDRPPQPAFETTADYNLSISSFPEVVPPPENNCGVLVIDSGVQRGHPLISKVLGEAEVFPDAKRQFIKGGADDVHGHGTNVAGIAIYGNVENCIQQRSFDPTAWLFSARVTDENNRYDEDLLIETQFDEVIRAFVEQYPNCKVINISLGNADQIYRDGLKQFRLAAKIDEIAYQYQHKNILFVISAGNAFYEEAESNEQLRTDYPNYLLNKSARIIDPATSAIALTVGSLSFGRGSVTEPSDVRRQAIANLSGYPSPFTRTGFGVDGMIKPDVVDFGGDLVLDLSYRESLGLPQVNVLPDSVAGVSVLTLSKNFNSSLFHICSGTSFAAPRVANLAAQLFTKYPKASSNLIRALIVNSAVLPKEIPVEFQCNSKQSQSQNTKQIENQLAIYGYGQSDLERAMYSAENYVVLSEDNIFIPAGKFHIYEIPQLPPEFFEVKGTRLLSITLAFDPPTRPTRGDSYLGVTMEFNLFKGIDRESIVNAYVDASKTDVPDKFTEISLDILKKKHKGHSIVCNLSPTSTLRKKGTVQRGQVEITSKAIKYNNLPMILVVNCNRKWANPDEIEMQRYALVASISHSDPQVNLYNRMKLQINQRSDREQERLRGRV</sequence>
<keyword evidence="8" id="KW-1185">Reference proteome</keyword>
<evidence type="ECO:0000256" key="2">
    <source>
        <dbReference type="ARBA" id="ARBA00022670"/>
    </source>
</evidence>
<dbReference type="InterPro" id="IPR034074">
    <property type="entry name" value="Y4bN_pept_dom"/>
</dbReference>
<feature type="domain" description="Peptidase S8/S53" evidence="6">
    <location>
        <begin position="264"/>
        <end position="623"/>
    </location>
</feature>
<dbReference type="PRINTS" id="PR00723">
    <property type="entry name" value="SUBTILISIN"/>
</dbReference>
<comment type="caution">
    <text evidence="7">The sequence shown here is derived from an EMBL/GenBank/DDBJ whole genome shotgun (WGS) entry which is preliminary data.</text>
</comment>
<evidence type="ECO:0000256" key="1">
    <source>
        <dbReference type="ARBA" id="ARBA00011073"/>
    </source>
</evidence>
<keyword evidence="2 5" id="KW-0645">Protease</keyword>
<dbReference type="InterPro" id="IPR000209">
    <property type="entry name" value="Peptidase_S8/S53_dom"/>
</dbReference>
<evidence type="ECO:0000256" key="5">
    <source>
        <dbReference type="PROSITE-ProRule" id="PRU01240"/>
    </source>
</evidence>
<dbReference type="Gene3D" id="3.40.50.200">
    <property type="entry name" value="Peptidase S8/S53 domain"/>
    <property type="match status" value="1"/>
</dbReference>
<proteinExistence type="inferred from homology"/>
<evidence type="ECO:0000313" key="8">
    <source>
        <dbReference type="Proteomes" id="UP000647836"/>
    </source>
</evidence>
<dbReference type="InterPro" id="IPR036852">
    <property type="entry name" value="Peptidase_S8/S53_dom_sf"/>
</dbReference>